<dbReference type="SUPFAM" id="SSF46689">
    <property type="entry name" value="Homeodomain-like"/>
    <property type="match status" value="1"/>
</dbReference>
<dbReference type="InterPro" id="IPR050204">
    <property type="entry name" value="AraC_XylS_family_regulators"/>
</dbReference>
<dbReference type="RefSeq" id="WP_131894355.1">
    <property type="nucleotide sequence ID" value="NZ_SMKZ01000013.1"/>
</dbReference>
<keyword evidence="1" id="KW-0805">Transcription regulation</keyword>
<reference evidence="5 6" key="1">
    <citation type="submission" date="2019-03" db="EMBL/GenBank/DDBJ databases">
        <title>Draft genome sequences of novel Actinobacteria.</title>
        <authorList>
            <person name="Sahin N."/>
            <person name="Ay H."/>
            <person name="Saygin H."/>
        </authorList>
    </citation>
    <scope>NUCLEOTIDE SEQUENCE [LARGE SCALE GENOMIC DNA]</scope>
    <source>
        <strain evidence="5 6">5K138</strain>
    </source>
</reference>
<protein>
    <submittedName>
        <fullName evidence="5">AraC family transcriptional regulator</fullName>
    </submittedName>
</protein>
<evidence type="ECO:0000256" key="3">
    <source>
        <dbReference type="ARBA" id="ARBA00023163"/>
    </source>
</evidence>
<keyword evidence="6" id="KW-1185">Reference proteome</keyword>
<dbReference type="Pfam" id="PF12833">
    <property type="entry name" value="HTH_18"/>
    <property type="match status" value="1"/>
</dbReference>
<dbReference type="GO" id="GO:0003700">
    <property type="term" value="F:DNA-binding transcription factor activity"/>
    <property type="evidence" value="ECO:0007669"/>
    <property type="project" value="InterPro"/>
</dbReference>
<evidence type="ECO:0000256" key="1">
    <source>
        <dbReference type="ARBA" id="ARBA00023015"/>
    </source>
</evidence>
<evidence type="ECO:0000259" key="4">
    <source>
        <dbReference type="PROSITE" id="PS01124"/>
    </source>
</evidence>
<proteinExistence type="predicted"/>
<dbReference type="PANTHER" id="PTHR46796">
    <property type="entry name" value="HTH-TYPE TRANSCRIPTIONAL ACTIVATOR RHAS-RELATED"/>
    <property type="match status" value="1"/>
</dbReference>
<dbReference type="OrthoDB" id="5464689at2"/>
<dbReference type="InterPro" id="IPR009057">
    <property type="entry name" value="Homeodomain-like_sf"/>
</dbReference>
<dbReference type="PANTHER" id="PTHR46796:SF12">
    <property type="entry name" value="HTH-TYPE DNA-BINDING TRANSCRIPTIONAL ACTIVATOR EUTR"/>
    <property type="match status" value="1"/>
</dbReference>
<comment type="caution">
    <text evidence="5">The sequence shown here is derived from an EMBL/GenBank/DDBJ whole genome shotgun (WGS) entry which is preliminary data.</text>
</comment>
<sequence length="326" mass="36544">MTTPPLQRYELFHTKDLDHARELVGQVFVPHRLDLVGGSTRFDARMHTKRLGRVAANYVTYGGAVLIEPGELGSFFVVQVPLAGHSMINYGGEMVVSTPEVATVISPTVPLSMRWSEDCAKLILRLERPAVEAHLRDLIGAPLPEPVRFEAGMDISTGFGRSWVGYFRTLVEELDRTDGSMINNRLAAAEFEDWLMTTLLLAQPHNYSHLLDESEQSSVPNRAVTLVRELIENHPEWEHTVRSLAGAAGVSVRAVQLGFRQHLGTTPREYLTSIRMQRAHDELRAAQRDTTTVSRVVAKWGLGHPGRFAAVYRKRYGELPSRTLDR</sequence>
<dbReference type="AlphaFoldDB" id="A0A4R5DAG4"/>
<dbReference type="PROSITE" id="PS01124">
    <property type="entry name" value="HTH_ARAC_FAMILY_2"/>
    <property type="match status" value="1"/>
</dbReference>
<keyword evidence="2" id="KW-0238">DNA-binding</keyword>
<dbReference type="InParanoid" id="A0A4R5DAG4"/>
<dbReference type="SMART" id="SM00342">
    <property type="entry name" value="HTH_ARAC"/>
    <property type="match status" value="1"/>
</dbReference>
<dbReference type="InterPro" id="IPR035418">
    <property type="entry name" value="AraC-bd_2"/>
</dbReference>
<evidence type="ECO:0000313" key="6">
    <source>
        <dbReference type="Proteomes" id="UP000294739"/>
    </source>
</evidence>
<name>A0A4R5DAG4_9ACTN</name>
<dbReference type="Proteomes" id="UP000294739">
    <property type="component" value="Unassembled WGS sequence"/>
</dbReference>
<accession>A0A4R5DAG4</accession>
<dbReference type="Gene3D" id="1.10.10.60">
    <property type="entry name" value="Homeodomain-like"/>
    <property type="match status" value="1"/>
</dbReference>
<feature type="domain" description="HTH araC/xylS-type" evidence="4">
    <location>
        <begin position="225"/>
        <end position="326"/>
    </location>
</feature>
<dbReference type="InterPro" id="IPR018060">
    <property type="entry name" value="HTH_AraC"/>
</dbReference>
<dbReference type="GO" id="GO:0043565">
    <property type="term" value="F:sequence-specific DNA binding"/>
    <property type="evidence" value="ECO:0007669"/>
    <property type="project" value="InterPro"/>
</dbReference>
<dbReference type="EMBL" id="SMKZ01000013">
    <property type="protein sequence ID" value="TDE10616.1"/>
    <property type="molecule type" value="Genomic_DNA"/>
</dbReference>
<gene>
    <name evidence="5" type="ORF">E1269_11080</name>
</gene>
<evidence type="ECO:0000313" key="5">
    <source>
        <dbReference type="EMBL" id="TDE10616.1"/>
    </source>
</evidence>
<organism evidence="5 6">
    <name type="scientific">Jiangella asiatica</name>
    <dbReference type="NCBI Taxonomy" id="2530372"/>
    <lineage>
        <taxon>Bacteria</taxon>
        <taxon>Bacillati</taxon>
        <taxon>Actinomycetota</taxon>
        <taxon>Actinomycetes</taxon>
        <taxon>Jiangellales</taxon>
        <taxon>Jiangellaceae</taxon>
        <taxon>Jiangella</taxon>
    </lineage>
</organism>
<dbReference type="Pfam" id="PF14525">
    <property type="entry name" value="AraC_binding_2"/>
    <property type="match status" value="1"/>
</dbReference>
<keyword evidence="3" id="KW-0804">Transcription</keyword>
<evidence type="ECO:0000256" key="2">
    <source>
        <dbReference type="ARBA" id="ARBA00023125"/>
    </source>
</evidence>